<dbReference type="EMBL" id="JACTNG010000002">
    <property type="protein sequence ID" value="MBO1078477.1"/>
    <property type="molecule type" value="Genomic_DNA"/>
</dbReference>
<feature type="signal peptide" evidence="1">
    <location>
        <begin position="1"/>
        <end position="23"/>
    </location>
</feature>
<dbReference type="PROSITE" id="PS50983">
    <property type="entry name" value="FE_B12_PBP"/>
    <property type="match status" value="1"/>
</dbReference>
<comment type="caution">
    <text evidence="3">The sequence shown here is derived from an EMBL/GenBank/DDBJ whole genome shotgun (WGS) entry which is preliminary data.</text>
</comment>
<dbReference type="PANTHER" id="PTHR30535">
    <property type="entry name" value="VITAMIN B12-BINDING PROTEIN"/>
    <property type="match status" value="1"/>
</dbReference>
<reference evidence="3 4" key="1">
    <citation type="submission" date="2020-09" db="EMBL/GenBank/DDBJ databases">
        <title>Roseomonas.</title>
        <authorList>
            <person name="Zhu W."/>
        </authorList>
    </citation>
    <scope>NUCLEOTIDE SEQUENCE [LARGE SCALE GENOMIC DNA]</scope>
    <source>
        <strain evidence="3 4">573</strain>
    </source>
</reference>
<accession>A0ABS3KM03</accession>
<evidence type="ECO:0000313" key="3">
    <source>
        <dbReference type="EMBL" id="MBO1078477.1"/>
    </source>
</evidence>
<evidence type="ECO:0000313" key="4">
    <source>
        <dbReference type="Proteomes" id="UP001518989"/>
    </source>
</evidence>
<organism evidence="3 4">
    <name type="scientific">Roseomonas haemaphysalidis</name>
    <dbReference type="NCBI Taxonomy" id="2768162"/>
    <lineage>
        <taxon>Bacteria</taxon>
        <taxon>Pseudomonadati</taxon>
        <taxon>Pseudomonadota</taxon>
        <taxon>Alphaproteobacteria</taxon>
        <taxon>Acetobacterales</taxon>
        <taxon>Roseomonadaceae</taxon>
        <taxon>Roseomonas</taxon>
    </lineage>
</organism>
<evidence type="ECO:0000256" key="1">
    <source>
        <dbReference type="SAM" id="SignalP"/>
    </source>
</evidence>
<dbReference type="SUPFAM" id="SSF53807">
    <property type="entry name" value="Helical backbone' metal receptor"/>
    <property type="match status" value="1"/>
</dbReference>
<protein>
    <submittedName>
        <fullName evidence="3">Ferrichrome ABC transporter</fullName>
    </submittedName>
</protein>
<evidence type="ECO:0000259" key="2">
    <source>
        <dbReference type="PROSITE" id="PS50983"/>
    </source>
</evidence>
<dbReference type="InterPro" id="IPR002491">
    <property type="entry name" value="ABC_transptr_periplasmic_BD"/>
</dbReference>
<dbReference type="InterPro" id="IPR050902">
    <property type="entry name" value="ABC_Transporter_SBP"/>
</dbReference>
<feature type="domain" description="Fe/B12 periplasmic-binding" evidence="2">
    <location>
        <begin position="35"/>
        <end position="340"/>
    </location>
</feature>
<keyword evidence="1" id="KW-0732">Signal</keyword>
<dbReference type="RefSeq" id="WP_207415899.1">
    <property type="nucleotide sequence ID" value="NZ_CP061178.1"/>
</dbReference>
<proteinExistence type="predicted"/>
<sequence length="372" mass="39987">MPLRRRALLAAGLAVAAPALVRAQETVVVSDLLGRSVRLDRPARRIVLGQGRLLSLMGLLHPDPVSLLAGWASDLPVVLPDEYSLWRKRFPEIDTVPQLGRRVLGDMSLEAVVQLQPDLILLNRMNAGAVDAEGRGETLDKVAALGIPVAVIDCMAEPLRDTLPSIGILGALLGRPSQAAALSEFYAAGLTRLDRWFADHSPPTQRVLLHNHGGGRECCYSIAQGSFAALLLRVAARSIAADLLRRPLGQLHKEYVLTHPADAYVTTGGVYNGRGGVSLGAGIAPDLAARSLADMLRAQGLAELPPVADGRAFALWHGFNEMPQHLVALEALAGWLHPDARAMFDPRPTMEAFNKRFSAVPFQGTYWTSLSG</sequence>
<name>A0ABS3KM03_9PROT</name>
<dbReference type="Proteomes" id="UP001518989">
    <property type="component" value="Unassembled WGS sequence"/>
</dbReference>
<keyword evidence="4" id="KW-1185">Reference proteome</keyword>
<dbReference type="Gene3D" id="3.40.50.1980">
    <property type="entry name" value="Nitrogenase molybdenum iron protein domain"/>
    <property type="match status" value="2"/>
</dbReference>
<feature type="chain" id="PRO_5046188614" evidence="1">
    <location>
        <begin position="24"/>
        <end position="372"/>
    </location>
</feature>
<gene>
    <name evidence="3" type="ORF">IAI61_05500</name>
</gene>
<dbReference type="PANTHER" id="PTHR30535:SF34">
    <property type="entry name" value="MOLYBDATE-BINDING PROTEIN MOLA"/>
    <property type="match status" value="1"/>
</dbReference>